<sequence length="121" mass="13578">MGIPYSKQINTAFDQVTPLVQTGFRVLDTIKNVSILVAVIQALNVLLLWLILLSLLGLLITVNPDLEAERQAVVTPVVEWIASWVKHRHDRKWLEMLGFVVFLGLMFGAWMGILVTREAPG</sequence>
<dbReference type="Proteomes" id="UP001301769">
    <property type="component" value="Unassembled WGS sequence"/>
</dbReference>
<feature type="transmembrane region" description="Helical" evidence="1">
    <location>
        <begin position="96"/>
        <end position="115"/>
    </location>
</feature>
<reference evidence="2" key="2">
    <citation type="submission" date="2023-05" db="EMBL/GenBank/DDBJ databases">
        <authorList>
            <consortium name="Lawrence Berkeley National Laboratory"/>
            <person name="Steindorff A."/>
            <person name="Hensen N."/>
            <person name="Bonometti L."/>
            <person name="Westerberg I."/>
            <person name="Brannstrom I.O."/>
            <person name="Guillou S."/>
            <person name="Cros-Aarteil S."/>
            <person name="Calhoun S."/>
            <person name="Haridas S."/>
            <person name="Kuo A."/>
            <person name="Mondo S."/>
            <person name="Pangilinan J."/>
            <person name="Riley R."/>
            <person name="Labutti K."/>
            <person name="Andreopoulos B."/>
            <person name="Lipzen A."/>
            <person name="Chen C."/>
            <person name="Yanf M."/>
            <person name="Daum C."/>
            <person name="Ng V."/>
            <person name="Clum A."/>
            <person name="Ohm R."/>
            <person name="Martin F."/>
            <person name="Silar P."/>
            <person name="Natvig D."/>
            <person name="Lalanne C."/>
            <person name="Gautier V."/>
            <person name="Ament-Velasquez S.L."/>
            <person name="Kruys A."/>
            <person name="Hutchinson M.I."/>
            <person name="Powell A.J."/>
            <person name="Barry K."/>
            <person name="Miller A.N."/>
            <person name="Grigoriev I.V."/>
            <person name="Debuchy R."/>
            <person name="Gladieux P."/>
            <person name="Thoren M.H."/>
            <person name="Johannesson H."/>
        </authorList>
    </citation>
    <scope>NUCLEOTIDE SEQUENCE</scope>
    <source>
        <strain evidence="2">PSN293</strain>
    </source>
</reference>
<gene>
    <name evidence="2" type="ORF">QBC37DRAFT_248552</name>
</gene>
<evidence type="ECO:0000313" key="3">
    <source>
        <dbReference type="Proteomes" id="UP001301769"/>
    </source>
</evidence>
<comment type="caution">
    <text evidence="2">The sequence shown here is derived from an EMBL/GenBank/DDBJ whole genome shotgun (WGS) entry which is preliminary data.</text>
</comment>
<evidence type="ECO:0000256" key="1">
    <source>
        <dbReference type="SAM" id="Phobius"/>
    </source>
</evidence>
<keyword evidence="3" id="KW-1185">Reference proteome</keyword>
<evidence type="ECO:0000313" key="2">
    <source>
        <dbReference type="EMBL" id="KAK4208760.1"/>
    </source>
</evidence>
<dbReference type="AlphaFoldDB" id="A0AAN6Y022"/>
<keyword evidence="1" id="KW-0472">Membrane</keyword>
<reference evidence="2" key="1">
    <citation type="journal article" date="2023" name="Mol. Phylogenet. Evol.">
        <title>Genome-scale phylogeny and comparative genomics of the fungal order Sordariales.</title>
        <authorList>
            <person name="Hensen N."/>
            <person name="Bonometti L."/>
            <person name="Westerberg I."/>
            <person name="Brannstrom I.O."/>
            <person name="Guillou S."/>
            <person name="Cros-Aarteil S."/>
            <person name="Calhoun S."/>
            <person name="Haridas S."/>
            <person name="Kuo A."/>
            <person name="Mondo S."/>
            <person name="Pangilinan J."/>
            <person name="Riley R."/>
            <person name="LaButti K."/>
            <person name="Andreopoulos B."/>
            <person name="Lipzen A."/>
            <person name="Chen C."/>
            <person name="Yan M."/>
            <person name="Daum C."/>
            <person name="Ng V."/>
            <person name="Clum A."/>
            <person name="Steindorff A."/>
            <person name="Ohm R.A."/>
            <person name="Martin F."/>
            <person name="Silar P."/>
            <person name="Natvig D.O."/>
            <person name="Lalanne C."/>
            <person name="Gautier V."/>
            <person name="Ament-Velasquez S.L."/>
            <person name="Kruys A."/>
            <person name="Hutchinson M.I."/>
            <person name="Powell A.J."/>
            <person name="Barry K."/>
            <person name="Miller A.N."/>
            <person name="Grigoriev I.V."/>
            <person name="Debuchy R."/>
            <person name="Gladieux P."/>
            <person name="Hiltunen Thoren M."/>
            <person name="Johannesson H."/>
        </authorList>
    </citation>
    <scope>NUCLEOTIDE SEQUENCE</scope>
    <source>
        <strain evidence="2">PSN293</strain>
    </source>
</reference>
<keyword evidence="1" id="KW-0812">Transmembrane</keyword>
<organism evidence="2 3">
    <name type="scientific">Rhypophila decipiens</name>
    <dbReference type="NCBI Taxonomy" id="261697"/>
    <lineage>
        <taxon>Eukaryota</taxon>
        <taxon>Fungi</taxon>
        <taxon>Dikarya</taxon>
        <taxon>Ascomycota</taxon>
        <taxon>Pezizomycotina</taxon>
        <taxon>Sordariomycetes</taxon>
        <taxon>Sordariomycetidae</taxon>
        <taxon>Sordariales</taxon>
        <taxon>Naviculisporaceae</taxon>
        <taxon>Rhypophila</taxon>
    </lineage>
</organism>
<dbReference type="EMBL" id="MU858230">
    <property type="protein sequence ID" value="KAK4208760.1"/>
    <property type="molecule type" value="Genomic_DNA"/>
</dbReference>
<protein>
    <submittedName>
        <fullName evidence="2">Uncharacterized protein</fullName>
    </submittedName>
</protein>
<feature type="non-terminal residue" evidence="2">
    <location>
        <position position="121"/>
    </location>
</feature>
<keyword evidence="1" id="KW-1133">Transmembrane helix</keyword>
<proteinExistence type="predicted"/>
<feature type="transmembrane region" description="Helical" evidence="1">
    <location>
        <begin position="35"/>
        <end position="60"/>
    </location>
</feature>
<name>A0AAN6Y022_9PEZI</name>
<accession>A0AAN6Y022</accession>